<dbReference type="HOGENOM" id="CLU_1480248_0_0_9"/>
<accession>E4SKU5</accession>
<dbReference type="PATRIC" id="fig|695560.3.peg.1550"/>
<name>E4SKU5_LACAR</name>
<reference evidence="2 3" key="1">
    <citation type="journal article" date="2011" name="J. Bacteriol.">
        <title>Genome sequence of Lactobacillus amylovorus GRL1112.</title>
        <authorList>
            <person name="Kant R."/>
            <person name="Paulin L."/>
            <person name="Alatalo E."/>
            <person name="de Vos W.M."/>
            <person name="Palva A."/>
        </authorList>
    </citation>
    <scope>NUCLEOTIDE SEQUENCE [LARGE SCALE GENOMIC DNA]</scope>
    <source>
        <strain evidence="2 3">GRL 1112</strain>
    </source>
</reference>
<evidence type="ECO:0000313" key="3">
    <source>
        <dbReference type="Proteomes" id="UP000007033"/>
    </source>
</evidence>
<dbReference type="AlphaFoldDB" id="E4SKU5"/>
<keyword evidence="1" id="KW-0732">Signal</keyword>
<sequence length="181" mass="21328">MKKTLLKKIALISVGLMLTGTAGSIVAPTVNAVSQKTYTKYSRKFNKVVALRPMQVYKVHPGKYACYNRYTKAYVLHPGDTAWVRHRGVDWGWTVGKSYRYCILKDNFSWFEGYEKYKWIDKGLLDGSMKDEHFSYKFTWKQFCKLCSLNVLNNDYLVTKKDWRTKIRPLIEKWKPETEKD</sequence>
<dbReference type="KEGG" id="lam:LA2_07865"/>
<organism evidence="2 3">
    <name type="scientific">Lactobacillus amylovorus (strain GRL 1112)</name>
    <dbReference type="NCBI Taxonomy" id="695560"/>
    <lineage>
        <taxon>Bacteria</taxon>
        <taxon>Bacillati</taxon>
        <taxon>Bacillota</taxon>
        <taxon>Bacilli</taxon>
        <taxon>Lactobacillales</taxon>
        <taxon>Lactobacillaceae</taxon>
        <taxon>Lactobacillus</taxon>
    </lineage>
</organism>
<feature type="chain" id="PRO_5038892094" evidence="1">
    <location>
        <begin position="28"/>
        <end position="181"/>
    </location>
</feature>
<proteinExistence type="predicted"/>
<feature type="signal peptide" evidence="1">
    <location>
        <begin position="1"/>
        <end position="27"/>
    </location>
</feature>
<dbReference type="RefSeq" id="WP_013438275.1">
    <property type="nucleotide sequence ID" value="NC_014724.1"/>
</dbReference>
<evidence type="ECO:0000256" key="1">
    <source>
        <dbReference type="SAM" id="SignalP"/>
    </source>
</evidence>
<dbReference type="EMBL" id="CP002338">
    <property type="protein sequence ID" value="ADQ59492.1"/>
    <property type="molecule type" value="Genomic_DNA"/>
</dbReference>
<gene>
    <name evidence="2" type="ordered locus">LA2_07865</name>
</gene>
<evidence type="ECO:0000313" key="2">
    <source>
        <dbReference type="EMBL" id="ADQ59492.1"/>
    </source>
</evidence>
<dbReference type="Proteomes" id="UP000007033">
    <property type="component" value="Chromosome"/>
</dbReference>
<protein>
    <submittedName>
        <fullName evidence="2">Uncharacterized protein</fullName>
    </submittedName>
</protein>